<gene>
    <name evidence="2" type="ORF">ACFOMP_06910</name>
</gene>
<dbReference type="RefSeq" id="WP_379028832.1">
    <property type="nucleotide sequence ID" value="NZ_JBHRXE010000016.1"/>
</dbReference>
<sequence>MNLEQKTALAHVNDMGLAATAIRLRAAFIVSGLKRHQDLADASGVSKTVLSNAMAGSTYPNRDLLKYLHRAHRIDFNFMMNGDFAQLPGDVQDRLFAALEVANNEWDQREDSGRSQAAQRTSQQRT</sequence>
<proteinExistence type="predicted"/>
<organism evidence="2 3">
    <name type="scientific">Paracoccus simplex</name>
    <dbReference type="NCBI Taxonomy" id="2086346"/>
    <lineage>
        <taxon>Bacteria</taxon>
        <taxon>Pseudomonadati</taxon>
        <taxon>Pseudomonadota</taxon>
        <taxon>Alphaproteobacteria</taxon>
        <taxon>Rhodobacterales</taxon>
        <taxon>Paracoccaceae</taxon>
        <taxon>Paracoccus</taxon>
    </lineage>
</organism>
<name>A0ABV7RYR4_9RHOB</name>
<dbReference type="InterPro" id="IPR010982">
    <property type="entry name" value="Lambda_DNA-bd_dom_sf"/>
</dbReference>
<accession>A0ABV7RYR4</accession>
<protein>
    <submittedName>
        <fullName evidence="2">XRE family transcriptional regulator</fullName>
    </submittedName>
</protein>
<reference evidence="3" key="1">
    <citation type="journal article" date="2019" name="Int. J. Syst. Evol. Microbiol.">
        <title>The Global Catalogue of Microorganisms (GCM) 10K type strain sequencing project: providing services to taxonomists for standard genome sequencing and annotation.</title>
        <authorList>
            <consortium name="The Broad Institute Genomics Platform"/>
            <consortium name="The Broad Institute Genome Sequencing Center for Infectious Disease"/>
            <person name="Wu L."/>
            <person name="Ma J."/>
        </authorList>
    </citation>
    <scope>NUCLEOTIDE SEQUENCE [LARGE SCALE GENOMIC DNA]</scope>
    <source>
        <strain evidence="3">VKM B-3226</strain>
    </source>
</reference>
<dbReference type="EMBL" id="JBHRXE010000016">
    <property type="protein sequence ID" value="MFC3569176.1"/>
    <property type="molecule type" value="Genomic_DNA"/>
</dbReference>
<dbReference type="Proteomes" id="UP001595596">
    <property type="component" value="Unassembled WGS sequence"/>
</dbReference>
<evidence type="ECO:0000313" key="3">
    <source>
        <dbReference type="Proteomes" id="UP001595596"/>
    </source>
</evidence>
<comment type="caution">
    <text evidence="2">The sequence shown here is derived from an EMBL/GenBank/DDBJ whole genome shotgun (WGS) entry which is preliminary data.</text>
</comment>
<dbReference type="InterPro" id="IPR001387">
    <property type="entry name" value="Cro/C1-type_HTH"/>
</dbReference>
<feature type="compositionally biased region" description="Low complexity" evidence="1">
    <location>
        <begin position="114"/>
        <end position="126"/>
    </location>
</feature>
<dbReference type="SUPFAM" id="SSF47413">
    <property type="entry name" value="lambda repressor-like DNA-binding domains"/>
    <property type="match status" value="1"/>
</dbReference>
<keyword evidence="3" id="KW-1185">Reference proteome</keyword>
<dbReference type="CDD" id="cd00093">
    <property type="entry name" value="HTH_XRE"/>
    <property type="match status" value="1"/>
</dbReference>
<evidence type="ECO:0000313" key="2">
    <source>
        <dbReference type="EMBL" id="MFC3569176.1"/>
    </source>
</evidence>
<feature type="region of interest" description="Disordered" evidence="1">
    <location>
        <begin position="106"/>
        <end position="126"/>
    </location>
</feature>
<evidence type="ECO:0000256" key="1">
    <source>
        <dbReference type="SAM" id="MobiDB-lite"/>
    </source>
</evidence>